<dbReference type="InterPro" id="IPR023210">
    <property type="entry name" value="NADP_OxRdtase_dom"/>
</dbReference>
<dbReference type="STRING" id="766136.BHF68_07535"/>
<dbReference type="Pfam" id="PF00248">
    <property type="entry name" value="Aldo_ket_red"/>
    <property type="match status" value="1"/>
</dbReference>
<comment type="caution">
    <text evidence="2">The sequence shown here is derived from an EMBL/GenBank/DDBJ whole genome shotgun (WGS) entry which is preliminary data.</text>
</comment>
<sequence>MRYKSFGKTNLQVSHIGFGSMHLPKLTQSECDKILNYALDLGINYIDTAQNYSDSEEKIGRAIHHRRNQYVIGTKTNKRTYKQAKFEIQDSLKKLRTEFIDILHIHYVNSDKEFEQVMGMDGAMKAVEEAKEAGYIRNVAISSHRPDKLAEWVKEYPFDSVLFHLNICQSFAVKDLLPHAKKLGIGTIGMKVLAGGFLNPLHSRYLLTQDVDIILPGFMSITELDENVQYLEQLPDKVEQKQLEQLADIASSHNCRRCNQCECPQGIKITDALIPSTYLTEIDNSTKRTKMWKEKRGPVELCRVCTICIETPECEKMCPYHVSIRERILNLS</sequence>
<reference evidence="2 3" key="1">
    <citation type="submission" date="2016-09" db="EMBL/GenBank/DDBJ databases">
        <title>Draft genome sequence for the type strain of Desulfuribacillus alkaliarsenatis AHT28, an obligately anaerobic, sulfidogenic bacterium isolated from Russian soda lake sediments.</title>
        <authorList>
            <person name="Abin C.A."/>
            <person name="Hollibaugh J.T."/>
        </authorList>
    </citation>
    <scope>NUCLEOTIDE SEQUENCE [LARGE SCALE GENOMIC DNA]</scope>
    <source>
        <strain evidence="2 3">AHT28</strain>
    </source>
</reference>
<dbReference type="OrthoDB" id="9773828at2"/>
<feature type="domain" description="NADP-dependent oxidoreductase" evidence="1">
    <location>
        <begin position="16"/>
        <end position="199"/>
    </location>
</feature>
<dbReference type="Gene3D" id="3.20.20.100">
    <property type="entry name" value="NADP-dependent oxidoreductase domain"/>
    <property type="match status" value="1"/>
</dbReference>
<accession>A0A1E5G1U8</accession>
<dbReference type="AlphaFoldDB" id="A0A1E5G1U8"/>
<dbReference type="PRINTS" id="PR00069">
    <property type="entry name" value="ALDKETRDTASE"/>
</dbReference>
<evidence type="ECO:0000259" key="1">
    <source>
        <dbReference type="Pfam" id="PF00248"/>
    </source>
</evidence>
<dbReference type="CDD" id="cd19100">
    <property type="entry name" value="AKR_unchar"/>
    <property type="match status" value="1"/>
</dbReference>
<dbReference type="PANTHER" id="PTHR43312">
    <property type="entry name" value="D-THREO-ALDOSE 1-DEHYDROGENASE"/>
    <property type="match status" value="1"/>
</dbReference>
<dbReference type="InterPro" id="IPR020471">
    <property type="entry name" value="AKR"/>
</dbReference>
<keyword evidence="3" id="KW-1185">Reference proteome</keyword>
<evidence type="ECO:0000313" key="2">
    <source>
        <dbReference type="EMBL" id="OEF96499.1"/>
    </source>
</evidence>
<dbReference type="PANTHER" id="PTHR43312:SF1">
    <property type="entry name" value="NADP-DEPENDENT OXIDOREDUCTASE DOMAIN-CONTAINING PROTEIN"/>
    <property type="match status" value="1"/>
</dbReference>
<gene>
    <name evidence="2" type="ORF">BHF68_07535</name>
</gene>
<dbReference type="RefSeq" id="WP_069643508.1">
    <property type="nucleotide sequence ID" value="NZ_MIJE01000031.1"/>
</dbReference>
<organism evidence="2 3">
    <name type="scientific">Desulfuribacillus alkaliarsenatis</name>
    <dbReference type="NCBI Taxonomy" id="766136"/>
    <lineage>
        <taxon>Bacteria</taxon>
        <taxon>Bacillati</taxon>
        <taxon>Bacillota</taxon>
        <taxon>Desulfuribacillia</taxon>
        <taxon>Desulfuribacillales</taxon>
        <taxon>Desulfuribacillaceae</taxon>
        <taxon>Desulfuribacillus</taxon>
    </lineage>
</organism>
<protein>
    <recommendedName>
        <fullName evidence="1">NADP-dependent oxidoreductase domain-containing protein</fullName>
    </recommendedName>
</protein>
<dbReference type="GO" id="GO:0016491">
    <property type="term" value="F:oxidoreductase activity"/>
    <property type="evidence" value="ECO:0007669"/>
    <property type="project" value="InterPro"/>
</dbReference>
<proteinExistence type="predicted"/>
<dbReference type="EMBL" id="MIJE01000031">
    <property type="protein sequence ID" value="OEF96499.1"/>
    <property type="molecule type" value="Genomic_DNA"/>
</dbReference>
<name>A0A1E5G1U8_9FIRM</name>
<dbReference type="Proteomes" id="UP000094296">
    <property type="component" value="Unassembled WGS sequence"/>
</dbReference>
<dbReference type="InterPro" id="IPR036812">
    <property type="entry name" value="NAD(P)_OxRdtase_dom_sf"/>
</dbReference>
<evidence type="ECO:0000313" key="3">
    <source>
        <dbReference type="Proteomes" id="UP000094296"/>
    </source>
</evidence>
<dbReference type="SUPFAM" id="SSF51430">
    <property type="entry name" value="NAD(P)-linked oxidoreductase"/>
    <property type="match status" value="1"/>
</dbReference>
<dbReference type="InterPro" id="IPR053135">
    <property type="entry name" value="AKR2_Oxidoreductase"/>
</dbReference>